<reference evidence="1" key="1">
    <citation type="submission" date="2014-11" db="EMBL/GenBank/DDBJ databases">
        <authorList>
            <person name="Amaro Gonzalez C."/>
        </authorList>
    </citation>
    <scope>NUCLEOTIDE SEQUENCE</scope>
</reference>
<accession>A0A0E9WYC1</accession>
<protein>
    <submittedName>
        <fullName evidence="1">Uncharacterized protein</fullName>
    </submittedName>
</protein>
<sequence length="41" mass="4802">MQLPPVQLWSKTPFKSYLKTRARAHTHTRTSHSFFLPSDCV</sequence>
<reference evidence="1" key="2">
    <citation type="journal article" date="2015" name="Fish Shellfish Immunol.">
        <title>Early steps in the European eel (Anguilla anguilla)-Vibrio vulnificus interaction in the gills: Role of the RtxA13 toxin.</title>
        <authorList>
            <person name="Callol A."/>
            <person name="Pajuelo D."/>
            <person name="Ebbesson L."/>
            <person name="Teles M."/>
            <person name="MacKenzie S."/>
            <person name="Amaro C."/>
        </authorList>
    </citation>
    <scope>NUCLEOTIDE SEQUENCE</scope>
</reference>
<organism evidence="1">
    <name type="scientific">Anguilla anguilla</name>
    <name type="common">European freshwater eel</name>
    <name type="synonym">Muraena anguilla</name>
    <dbReference type="NCBI Taxonomy" id="7936"/>
    <lineage>
        <taxon>Eukaryota</taxon>
        <taxon>Metazoa</taxon>
        <taxon>Chordata</taxon>
        <taxon>Craniata</taxon>
        <taxon>Vertebrata</taxon>
        <taxon>Euteleostomi</taxon>
        <taxon>Actinopterygii</taxon>
        <taxon>Neopterygii</taxon>
        <taxon>Teleostei</taxon>
        <taxon>Anguilliformes</taxon>
        <taxon>Anguillidae</taxon>
        <taxon>Anguilla</taxon>
    </lineage>
</organism>
<dbReference type="AlphaFoldDB" id="A0A0E9WYC1"/>
<name>A0A0E9WYC1_ANGAN</name>
<evidence type="ECO:0000313" key="1">
    <source>
        <dbReference type="EMBL" id="JAH94438.1"/>
    </source>
</evidence>
<proteinExistence type="predicted"/>
<dbReference type="EMBL" id="GBXM01014139">
    <property type="protein sequence ID" value="JAH94438.1"/>
    <property type="molecule type" value="Transcribed_RNA"/>
</dbReference>